<keyword evidence="3" id="KW-0067">ATP-binding</keyword>
<dbReference type="GO" id="GO:0006099">
    <property type="term" value="P:tricarboxylic acid cycle"/>
    <property type="evidence" value="ECO:0007669"/>
    <property type="project" value="UniProtKB-KW"/>
</dbReference>
<evidence type="ECO:0000313" key="6">
    <source>
        <dbReference type="Proteomes" id="UP000189818"/>
    </source>
</evidence>
<dbReference type="STRING" id="439228.SAMN06295920_110176"/>
<dbReference type="Proteomes" id="UP000189818">
    <property type="component" value="Unassembled WGS sequence"/>
</dbReference>
<dbReference type="InterPro" id="IPR032875">
    <property type="entry name" value="Succ_CoA_lig_flav_dom"/>
</dbReference>
<dbReference type="InterPro" id="IPR016102">
    <property type="entry name" value="Succinyl-CoA_synth-like"/>
</dbReference>
<keyword evidence="6" id="KW-1185">Reference proteome</keyword>
<dbReference type="Pfam" id="PF13380">
    <property type="entry name" value="CoA_binding_2"/>
    <property type="match status" value="1"/>
</dbReference>
<dbReference type="InterPro" id="IPR013815">
    <property type="entry name" value="ATP_grasp_subdomain_1"/>
</dbReference>
<dbReference type="OrthoDB" id="9807426at2"/>
<dbReference type="FunFam" id="3.30.1490.20:FF:000020">
    <property type="entry name" value="Protein lysine acetyltransferase"/>
    <property type="match status" value="1"/>
</dbReference>
<reference evidence="6" key="1">
    <citation type="submission" date="2017-02" db="EMBL/GenBank/DDBJ databases">
        <authorList>
            <person name="Varghese N."/>
            <person name="Submissions S."/>
        </authorList>
    </citation>
    <scope>NUCLEOTIDE SEQUENCE [LARGE SCALE GENOMIC DNA]</scope>
    <source>
        <strain evidence="6">UM2</strain>
    </source>
</reference>
<dbReference type="Gene3D" id="3.30.1490.20">
    <property type="entry name" value="ATP-grasp fold, A domain"/>
    <property type="match status" value="1"/>
</dbReference>
<dbReference type="SMART" id="SM00881">
    <property type="entry name" value="CoA_binding"/>
    <property type="match status" value="1"/>
</dbReference>
<organism evidence="5 6">
    <name type="scientific">Rhizorhabdus histidinilytica</name>
    <dbReference type="NCBI Taxonomy" id="439228"/>
    <lineage>
        <taxon>Bacteria</taxon>
        <taxon>Pseudomonadati</taxon>
        <taxon>Pseudomonadota</taxon>
        <taxon>Alphaproteobacteria</taxon>
        <taxon>Sphingomonadales</taxon>
        <taxon>Sphingomonadaceae</taxon>
        <taxon>Rhizorhabdus</taxon>
    </lineage>
</organism>
<dbReference type="Gene3D" id="3.40.50.720">
    <property type="entry name" value="NAD(P)-binding Rossmann-like Domain"/>
    <property type="match status" value="1"/>
</dbReference>
<dbReference type="SUPFAM" id="SSF52210">
    <property type="entry name" value="Succinyl-CoA synthetase domains"/>
    <property type="match status" value="2"/>
</dbReference>
<dbReference type="PANTHER" id="PTHR42793:SF1">
    <property type="entry name" value="PEPTIDYL-LYSINE N-ACETYLTRANSFERASE PATZ"/>
    <property type="match status" value="1"/>
</dbReference>
<dbReference type="RefSeq" id="WP_079649971.1">
    <property type="nucleotide sequence ID" value="NZ_FUYM01000010.1"/>
</dbReference>
<dbReference type="SUPFAM" id="SSF56059">
    <property type="entry name" value="Glutathione synthetase ATP-binding domain-like"/>
    <property type="match status" value="1"/>
</dbReference>
<accession>A0A1T5FS99</accession>
<dbReference type="SUPFAM" id="SSF51735">
    <property type="entry name" value="NAD(P)-binding Rossmann-fold domains"/>
    <property type="match status" value="1"/>
</dbReference>
<evidence type="ECO:0000256" key="3">
    <source>
        <dbReference type="PROSITE-ProRule" id="PRU00409"/>
    </source>
</evidence>
<dbReference type="Gene3D" id="3.40.50.261">
    <property type="entry name" value="Succinyl-CoA synthetase domains"/>
    <property type="match status" value="2"/>
</dbReference>
<keyword evidence="3" id="KW-0547">Nucleotide-binding</keyword>
<evidence type="ECO:0000256" key="2">
    <source>
        <dbReference type="ARBA" id="ARBA00060888"/>
    </source>
</evidence>
<gene>
    <name evidence="5" type="ORF">SAMN06295920_110176</name>
</gene>
<feature type="domain" description="ATP-grasp" evidence="4">
    <location>
        <begin position="494"/>
        <end position="531"/>
    </location>
</feature>
<comment type="similarity">
    <text evidence="2">In the N-terminal section; belongs to the acetate CoA ligase alpha subunit family.</text>
</comment>
<keyword evidence="1" id="KW-0816">Tricarboxylic acid cycle</keyword>
<dbReference type="PANTHER" id="PTHR42793">
    <property type="entry name" value="COA BINDING DOMAIN CONTAINING PROTEIN"/>
    <property type="match status" value="1"/>
</dbReference>
<dbReference type="GO" id="GO:0005524">
    <property type="term" value="F:ATP binding"/>
    <property type="evidence" value="ECO:0007669"/>
    <property type="project" value="UniProtKB-UniRule"/>
</dbReference>
<sequence length="701" mass="73141">MTDALDRCRANIGALLRPRSIAIVGASSNPSAFGRRLLANLERFAFGGDIHLVGRADSIEGRPCLPSIDALPEGVDLAVIAIGRADVPEAVRQCGLRGVRSAIVYGSGFAETGVEGRRAQDVLARHAIDAGIALLGPNCTGLTNFVDNVPLTFGNSRPRAVKEPAIAIVGQSGGMVGAIRMALEARQLDISCTIATGNEGVLGVEDFLDELIRDETTRVILVFAEQIRRPGHFLEAAAKAHRAGKALLLLHPGRSAAGQRSAASHTGAIVGDHAAMRAAVDHAGIIRVDTVEELVDVAELVLRCPRPPQGGLAILTDSGAFKSLSSDFCEAAGVALPPIERMREALAGELPAFITPENPLDVSAQALQQPDIYGRCGRLLLEEPGVGALLIAIMPSSPEFGLKAARETLALLPDNGKPVLYALFGGDSPISPELTPLLRNAGIPFYRVPERAMAAIGHYMRHAASAGQPRAPASRGAPAMPAGARAAMPEWQAKRWLGAAGLPVPDGRLATDVEAAVAAAFEIGYPVALKAQSPALPHKSDVGGVALGLADEAALRDAFAKMTGSITIRLDGLLVEPMAKRGAELFVSARRDPAWGPMLTIGLGGVWVEALNDVRTFPADLGEGAIQAEIGALRGARLLEGWRGEAASDVAAAAALAARLGALLIASPWIREIEINPLLVYPGKEGVLILDALIATDRAAE</sequence>
<dbReference type="Gene3D" id="3.30.470.20">
    <property type="entry name" value="ATP-grasp fold, B domain"/>
    <property type="match status" value="1"/>
</dbReference>
<dbReference type="InterPro" id="IPR003781">
    <property type="entry name" value="CoA-bd"/>
</dbReference>
<dbReference type="Pfam" id="PF13607">
    <property type="entry name" value="Succ_CoA_lig"/>
    <property type="match status" value="1"/>
</dbReference>
<name>A0A1T5FS99_9SPHN</name>
<evidence type="ECO:0000259" key="4">
    <source>
        <dbReference type="PROSITE" id="PS50975"/>
    </source>
</evidence>
<dbReference type="Pfam" id="PF13549">
    <property type="entry name" value="ATP-grasp_5"/>
    <property type="match status" value="1"/>
</dbReference>
<evidence type="ECO:0000313" key="5">
    <source>
        <dbReference type="EMBL" id="SKB99048.1"/>
    </source>
</evidence>
<dbReference type="InterPro" id="IPR011761">
    <property type="entry name" value="ATP-grasp"/>
</dbReference>
<dbReference type="PROSITE" id="PS50975">
    <property type="entry name" value="ATP_GRASP"/>
    <property type="match status" value="1"/>
</dbReference>
<proteinExistence type="inferred from homology"/>
<dbReference type="EMBL" id="FUYM01000010">
    <property type="protein sequence ID" value="SKB99048.1"/>
    <property type="molecule type" value="Genomic_DNA"/>
</dbReference>
<protein>
    <submittedName>
        <fullName evidence="5">Acyl-CoA synthetase (NDP forming)</fullName>
    </submittedName>
</protein>
<dbReference type="AlphaFoldDB" id="A0A1T5FS99"/>
<evidence type="ECO:0000256" key="1">
    <source>
        <dbReference type="ARBA" id="ARBA00022532"/>
    </source>
</evidence>
<dbReference type="GO" id="GO:0046872">
    <property type="term" value="F:metal ion binding"/>
    <property type="evidence" value="ECO:0007669"/>
    <property type="project" value="InterPro"/>
</dbReference>
<dbReference type="InterPro" id="IPR036291">
    <property type="entry name" value="NAD(P)-bd_dom_sf"/>
</dbReference>